<dbReference type="OrthoDB" id="9781930at2"/>
<keyword evidence="8 14" id="KW-1133">Transmembrane helix</keyword>
<dbReference type="KEGG" id="das:Daes_0976"/>
<evidence type="ECO:0000256" key="9">
    <source>
        <dbReference type="ARBA" id="ARBA00023049"/>
    </source>
</evidence>
<feature type="transmembrane region" description="Helical" evidence="14">
    <location>
        <begin position="171"/>
        <end position="191"/>
    </location>
</feature>
<keyword evidence="4 12" id="KW-0479">Metal-binding</keyword>
<dbReference type="EMBL" id="CP002431">
    <property type="protein sequence ID" value="ADU61992.1"/>
    <property type="molecule type" value="Genomic_DNA"/>
</dbReference>
<evidence type="ECO:0000256" key="10">
    <source>
        <dbReference type="ARBA" id="ARBA00023136"/>
    </source>
</evidence>
<dbReference type="FunFam" id="3.30.2010.10:FF:000002">
    <property type="entry name" value="CAAX prenyl protease"/>
    <property type="match status" value="1"/>
</dbReference>
<evidence type="ECO:0000256" key="7">
    <source>
        <dbReference type="ARBA" id="ARBA00022833"/>
    </source>
</evidence>
<evidence type="ECO:0000313" key="17">
    <source>
        <dbReference type="EMBL" id="ADU61992.1"/>
    </source>
</evidence>
<dbReference type="eggNOG" id="COG0501">
    <property type="taxonomic scope" value="Bacteria"/>
</dbReference>
<evidence type="ECO:0000259" key="16">
    <source>
        <dbReference type="Pfam" id="PF16491"/>
    </source>
</evidence>
<reference evidence="18" key="1">
    <citation type="submission" date="2010-12" db="EMBL/GenBank/DDBJ databases">
        <title>Complete sequence of Desulfovibrio aespoeensis Aspo-2.</title>
        <authorList>
            <consortium name="US DOE Joint Genome Institute"/>
            <person name="Lucas S."/>
            <person name="Copeland A."/>
            <person name="Lapidus A."/>
            <person name="Cheng J.-F."/>
            <person name="Goodwin L."/>
            <person name="Pitluck S."/>
            <person name="Chertkov O."/>
            <person name="Misra M."/>
            <person name="Detter J.C."/>
            <person name="Han C."/>
            <person name="Tapia R."/>
            <person name="Land M."/>
            <person name="Hauser L."/>
            <person name="Kyrpides N."/>
            <person name="Ivanova N."/>
            <person name="Ovchinnikova G."/>
            <person name="Pedersen K."/>
            <person name="Jagevall S."/>
            <person name="Hazen T."/>
            <person name="Woyke T."/>
        </authorList>
    </citation>
    <scope>NUCLEOTIDE SEQUENCE [LARGE SCALE GENOMIC DNA]</scope>
    <source>
        <strain evidence="18">ATCC 700646 / DSM 10631 / Aspo-2</strain>
    </source>
</reference>
<feature type="active site" evidence="11">
    <location>
        <position position="275"/>
    </location>
</feature>
<dbReference type="STRING" id="643562.Daes_0976"/>
<comment type="similarity">
    <text evidence="13">Belongs to the peptidase M48 family.</text>
</comment>
<keyword evidence="2 13" id="KW-0645">Protease</keyword>
<evidence type="ECO:0000256" key="1">
    <source>
        <dbReference type="ARBA" id="ARBA00004477"/>
    </source>
</evidence>
<accession>E6VSK7</accession>
<dbReference type="HOGENOM" id="CLU_025947_1_0_7"/>
<dbReference type="GO" id="GO:0004222">
    <property type="term" value="F:metalloendopeptidase activity"/>
    <property type="evidence" value="ECO:0007669"/>
    <property type="project" value="InterPro"/>
</dbReference>
<evidence type="ECO:0000256" key="4">
    <source>
        <dbReference type="ARBA" id="ARBA00022723"/>
    </source>
</evidence>
<feature type="transmembrane region" description="Helical" evidence="14">
    <location>
        <begin position="93"/>
        <end position="115"/>
    </location>
</feature>
<dbReference type="GO" id="GO:0046872">
    <property type="term" value="F:metal ion binding"/>
    <property type="evidence" value="ECO:0007669"/>
    <property type="project" value="UniProtKB-KW"/>
</dbReference>
<dbReference type="PANTHER" id="PTHR10120">
    <property type="entry name" value="CAAX PRENYL PROTEASE 1"/>
    <property type="match status" value="1"/>
</dbReference>
<dbReference type="Proteomes" id="UP000002191">
    <property type="component" value="Chromosome"/>
</dbReference>
<feature type="transmembrane region" description="Helical" evidence="14">
    <location>
        <begin position="6"/>
        <end position="25"/>
    </location>
</feature>
<evidence type="ECO:0000256" key="2">
    <source>
        <dbReference type="ARBA" id="ARBA00022670"/>
    </source>
</evidence>
<evidence type="ECO:0000256" key="12">
    <source>
        <dbReference type="PIRSR" id="PIRSR627057-2"/>
    </source>
</evidence>
<feature type="domain" description="Peptidase M48" evidence="15">
    <location>
        <begin position="204"/>
        <end position="409"/>
    </location>
</feature>
<keyword evidence="10 14" id="KW-0472">Membrane</keyword>
<dbReference type="Pfam" id="PF01435">
    <property type="entry name" value="Peptidase_M48"/>
    <property type="match status" value="1"/>
</dbReference>
<keyword evidence="3 14" id="KW-0812">Transmembrane</keyword>
<feature type="transmembrane region" description="Helical" evidence="14">
    <location>
        <begin position="320"/>
        <end position="343"/>
    </location>
</feature>
<feature type="domain" description="CAAX prenyl protease 1 N-terminal" evidence="16">
    <location>
        <begin position="34"/>
        <end position="201"/>
    </location>
</feature>
<name>E6VSK7_PSEA9</name>
<comment type="cofactor">
    <cofactor evidence="12 13">
        <name>Zn(2+)</name>
        <dbReference type="ChEBI" id="CHEBI:29105"/>
    </cofactor>
    <text evidence="12 13">Binds 1 zinc ion per subunit.</text>
</comment>
<evidence type="ECO:0000256" key="8">
    <source>
        <dbReference type="ARBA" id="ARBA00022989"/>
    </source>
</evidence>
<evidence type="ECO:0000259" key="15">
    <source>
        <dbReference type="Pfam" id="PF01435"/>
    </source>
</evidence>
<keyword evidence="9 13" id="KW-0482">Metalloprotease</keyword>
<dbReference type="InterPro" id="IPR001915">
    <property type="entry name" value="Peptidase_M48"/>
</dbReference>
<evidence type="ECO:0000313" key="18">
    <source>
        <dbReference type="Proteomes" id="UP000002191"/>
    </source>
</evidence>
<dbReference type="RefSeq" id="WP_013513923.1">
    <property type="nucleotide sequence ID" value="NC_014844.1"/>
</dbReference>
<feature type="binding site" evidence="12">
    <location>
        <position position="274"/>
    </location>
    <ligand>
        <name>Zn(2+)</name>
        <dbReference type="ChEBI" id="CHEBI:29105"/>
        <note>catalytic</note>
    </ligand>
</feature>
<dbReference type="GO" id="GO:0071586">
    <property type="term" value="P:CAAX-box protein processing"/>
    <property type="evidence" value="ECO:0007669"/>
    <property type="project" value="InterPro"/>
</dbReference>
<feature type="binding site" evidence="12">
    <location>
        <position position="352"/>
    </location>
    <ligand>
        <name>Zn(2+)</name>
        <dbReference type="ChEBI" id="CHEBI:29105"/>
        <note>catalytic</note>
    </ligand>
</feature>
<organism evidence="17 18">
    <name type="scientific">Pseudodesulfovibrio aespoeensis (strain ATCC 700646 / DSM 10631 / Aspo-2)</name>
    <name type="common">Desulfovibrio aespoeensis</name>
    <dbReference type="NCBI Taxonomy" id="643562"/>
    <lineage>
        <taxon>Bacteria</taxon>
        <taxon>Pseudomonadati</taxon>
        <taxon>Thermodesulfobacteriota</taxon>
        <taxon>Desulfovibrionia</taxon>
        <taxon>Desulfovibrionales</taxon>
        <taxon>Desulfovibrionaceae</taxon>
    </lineage>
</organism>
<keyword evidence="18" id="KW-1185">Reference proteome</keyword>
<evidence type="ECO:0000256" key="11">
    <source>
        <dbReference type="PIRSR" id="PIRSR627057-1"/>
    </source>
</evidence>
<evidence type="ECO:0000256" key="6">
    <source>
        <dbReference type="ARBA" id="ARBA00022824"/>
    </source>
</evidence>
<evidence type="ECO:0000256" key="5">
    <source>
        <dbReference type="ARBA" id="ARBA00022801"/>
    </source>
</evidence>
<dbReference type="Pfam" id="PF16491">
    <property type="entry name" value="Peptidase_M48_N"/>
    <property type="match status" value="1"/>
</dbReference>
<evidence type="ECO:0000256" key="13">
    <source>
        <dbReference type="RuleBase" id="RU003983"/>
    </source>
</evidence>
<dbReference type="EC" id="3.4.24.84" evidence="17"/>
<feature type="binding site" evidence="12">
    <location>
        <position position="278"/>
    </location>
    <ligand>
        <name>Zn(2+)</name>
        <dbReference type="ChEBI" id="CHEBI:29105"/>
        <note>catalytic</note>
    </ligand>
</feature>
<gene>
    <name evidence="17" type="ordered locus">Daes_0976</name>
</gene>
<dbReference type="InterPro" id="IPR027057">
    <property type="entry name" value="CAXX_Prtase_1"/>
</dbReference>
<reference evidence="17 18" key="2">
    <citation type="journal article" date="2014" name="Genome Announc.">
        <title>Complete Genome Sequence of the Subsurface, Mesophilic Sulfate-Reducing Bacterium Desulfovibrio aespoeensis Aspo-2.</title>
        <authorList>
            <person name="Pedersen K."/>
            <person name="Bengtsson A."/>
            <person name="Edlund J."/>
            <person name="Rabe L."/>
            <person name="Hazen T."/>
            <person name="Chakraborty R."/>
            <person name="Goodwin L."/>
            <person name="Shapiro N."/>
        </authorList>
    </citation>
    <scope>NUCLEOTIDE SEQUENCE [LARGE SCALE GENOMIC DNA]</scope>
    <source>
        <strain evidence="18">ATCC 700646 / DSM 10631 / Aspo-2</strain>
    </source>
</reference>
<feature type="transmembrane region" description="Helical" evidence="14">
    <location>
        <begin position="147"/>
        <end position="165"/>
    </location>
</feature>
<evidence type="ECO:0000256" key="3">
    <source>
        <dbReference type="ARBA" id="ARBA00022692"/>
    </source>
</evidence>
<dbReference type="CDD" id="cd07343">
    <property type="entry name" value="M48A_Zmpste24p_like"/>
    <property type="match status" value="1"/>
</dbReference>
<sequence length="412" mass="44591">MNAYLAVIIGSLAGSWLLGVLSNILGARHMPPNPPPEFADAFDAQTYAKSREYARASMRLSAVTDTCDTLAIIAFILAGGFDRLDTAIRALDLPPLATGLAFIGALTLAASLLGLPFEAYRTFVHESRFGFNTTTVRTFVLDRLKSLVLTVILGGPLIALVLLFFEHAGPLAWLLCWAVAVLFSLGLTYIAPTWILPIFNTFTPLEDGELRRALETCARQAGFELSGIFVIDGSRRSTKGNAYFTGLGRRRRIALYDTLIKEQSVEEIVAVLAHEIGHARKGHIKQRLAMGVAQTGAVFFLMSLFMSSPGLFAAFGMERISVYAGLVFFVLLFTPVSLVLSVAANAISRAHEYEADAFAARATGNPGAMISALKKLSASSLTNLTPHPLEVWLHYGHPPALDRIRALSAFSS</sequence>
<protein>
    <submittedName>
        <fullName evidence="17">Ste24 endopeptidase</fullName>
        <ecNumber evidence="17">3.4.24.84</ecNumber>
    </submittedName>
</protein>
<comment type="subcellular location">
    <subcellularLocation>
        <location evidence="1">Endoplasmic reticulum membrane</location>
        <topology evidence="1">Multi-pass membrane protein</topology>
    </subcellularLocation>
</comment>
<keyword evidence="5 13" id="KW-0378">Hydrolase</keyword>
<evidence type="ECO:0000256" key="14">
    <source>
        <dbReference type="SAM" id="Phobius"/>
    </source>
</evidence>
<dbReference type="AlphaFoldDB" id="E6VSK7"/>
<feature type="transmembrane region" description="Helical" evidence="14">
    <location>
        <begin position="60"/>
        <end position="81"/>
    </location>
</feature>
<feature type="active site" description="Proton donor" evidence="11">
    <location>
        <position position="356"/>
    </location>
</feature>
<dbReference type="InterPro" id="IPR032456">
    <property type="entry name" value="Peptidase_M48_N"/>
</dbReference>
<dbReference type="Gene3D" id="3.30.2010.10">
    <property type="entry name" value="Metalloproteases ('zincins'), catalytic domain"/>
    <property type="match status" value="1"/>
</dbReference>
<feature type="transmembrane region" description="Helical" evidence="14">
    <location>
        <begin position="288"/>
        <end position="308"/>
    </location>
</feature>
<proteinExistence type="inferred from homology"/>
<keyword evidence="6" id="KW-0256">Endoplasmic reticulum</keyword>
<keyword evidence="7 12" id="KW-0862">Zinc</keyword>